<gene>
    <name evidence="1" type="ORF">GWK47_043733</name>
</gene>
<dbReference type="EMBL" id="JACEEZ010008986">
    <property type="protein sequence ID" value="KAG0722868.1"/>
    <property type="molecule type" value="Genomic_DNA"/>
</dbReference>
<proteinExistence type="predicted"/>
<dbReference type="Proteomes" id="UP000770661">
    <property type="component" value="Unassembled WGS sequence"/>
</dbReference>
<sequence length="115" mass="13115">MASLVARSVALNARRGVQVTSVRFANKKRFMKAVPVKGTQQYHRFVPVEPFGTLQVFKVSTEQMGRLVSCLKSDDKLEDDFVVEEGELVVVMADPWSMPQDWINRNCLPRLQEMT</sequence>
<dbReference type="AlphaFoldDB" id="A0A8J5CJ62"/>
<protein>
    <submittedName>
        <fullName evidence="1">Uncharacterized protein</fullName>
    </submittedName>
</protein>
<name>A0A8J5CJ62_CHIOP</name>
<keyword evidence="2" id="KW-1185">Reference proteome</keyword>
<reference evidence="1" key="1">
    <citation type="submission" date="2020-07" db="EMBL/GenBank/DDBJ databases">
        <title>The High-quality genome of the commercially important snow crab, Chionoecetes opilio.</title>
        <authorList>
            <person name="Jeong J.-H."/>
            <person name="Ryu S."/>
        </authorList>
    </citation>
    <scope>NUCLEOTIDE SEQUENCE</scope>
    <source>
        <strain evidence="1">MADBK_172401_WGS</strain>
        <tissue evidence="1">Digestive gland</tissue>
    </source>
</reference>
<evidence type="ECO:0000313" key="2">
    <source>
        <dbReference type="Proteomes" id="UP000770661"/>
    </source>
</evidence>
<comment type="caution">
    <text evidence="1">The sequence shown here is derived from an EMBL/GenBank/DDBJ whole genome shotgun (WGS) entry which is preliminary data.</text>
</comment>
<evidence type="ECO:0000313" key="1">
    <source>
        <dbReference type="EMBL" id="KAG0722868.1"/>
    </source>
</evidence>
<organism evidence="1 2">
    <name type="scientific">Chionoecetes opilio</name>
    <name type="common">Atlantic snow crab</name>
    <name type="synonym">Cancer opilio</name>
    <dbReference type="NCBI Taxonomy" id="41210"/>
    <lineage>
        <taxon>Eukaryota</taxon>
        <taxon>Metazoa</taxon>
        <taxon>Ecdysozoa</taxon>
        <taxon>Arthropoda</taxon>
        <taxon>Crustacea</taxon>
        <taxon>Multicrustacea</taxon>
        <taxon>Malacostraca</taxon>
        <taxon>Eumalacostraca</taxon>
        <taxon>Eucarida</taxon>
        <taxon>Decapoda</taxon>
        <taxon>Pleocyemata</taxon>
        <taxon>Brachyura</taxon>
        <taxon>Eubrachyura</taxon>
        <taxon>Majoidea</taxon>
        <taxon>Majidae</taxon>
        <taxon>Chionoecetes</taxon>
    </lineage>
</organism>
<accession>A0A8J5CJ62</accession>